<proteinExistence type="predicted"/>
<keyword evidence="2" id="KW-1185">Reference proteome</keyword>
<dbReference type="AlphaFoldDB" id="A0AAN8PS72"/>
<gene>
    <name evidence="1" type="ORF">SNE40_009805</name>
</gene>
<name>A0AAN8PS72_PATCE</name>
<comment type="caution">
    <text evidence="1">The sequence shown here is derived from an EMBL/GenBank/DDBJ whole genome shotgun (WGS) entry which is preliminary data.</text>
</comment>
<dbReference type="Proteomes" id="UP001347796">
    <property type="component" value="Unassembled WGS sequence"/>
</dbReference>
<accession>A0AAN8PS72</accession>
<sequence>MVRGWFDFVRGNSVKLRDFERGWDLASSKRDRTPVIPCESSFVPDYEETPPSKKVHYDPENPSIEETSLSIHSIVMKSVGFEAFLLNEECSVWYKCSISPNLSTKAITSLFRRVPAVGENTTSPPGNLTTIAKPGIKLESQISATLGIPVEFLMHISRALAMPVSSTPVAVTDSIPALADEVDEATNLSTDTMDLGIHELPTESTVVDINNNNRQDLPELPIESIVCDLIPDASTSATNLATKIDAVFDTPAGSLSPALSLNVSEYVPRKVDSDKEGVLTLFKKGIMPILPPAKRDWRGVTRFQLNPEISQQPLFWPPQGWEQFSPDQKLFALETMAFQLNSQLAQTQTWDRAYLISK</sequence>
<evidence type="ECO:0000313" key="2">
    <source>
        <dbReference type="Proteomes" id="UP001347796"/>
    </source>
</evidence>
<organism evidence="1 2">
    <name type="scientific">Patella caerulea</name>
    <name type="common">Rayed Mediterranean limpet</name>
    <dbReference type="NCBI Taxonomy" id="87958"/>
    <lineage>
        <taxon>Eukaryota</taxon>
        <taxon>Metazoa</taxon>
        <taxon>Spiralia</taxon>
        <taxon>Lophotrochozoa</taxon>
        <taxon>Mollusca</taxon>
        <taxon>Gastropoda</taxon>
        <taxon>Patellogastropoda</taxon>
        <taxon>Patelloidea</taxon>
        <taxon>Patellidae</taxon>
        <taxon>Patella</taxon>
    </lineage>
</organism>
<protein>
    <submittedName>
        <fullName evidence="1">Uncharacterized protein</fullName>
    </submittedName>
</protein>
<reference evidence="1 2" key="1">
    <citation type="submission" date="2024-01" db="EMBL/GenBank/DDBJ databases">
        <title>The genome of the rayed Mediterranean limpet Patella caerulea (Linnaeus, 1758).</title>
        <authorList>
            <person name="Anh-Thu Weber A."/>
            <person name="Halstead-Nussloch G."/>
        </authorList>
    </citation>
    <scope>NUCLEOTIDE SEQUENCE [LARGE SCALE GENOMIC DNA]</scope>
    <source>
        <strain evidence="1">AATW-2023a</strain>
        <tissue evidence="1">Whole specimen</tissue>
    </source>
</reference>
<evidence type="ECO:0000313" key="1">
    <source>
        <dbReference type="EMBL" id="KAK6182038.1"/>
    </source>
</evidence>
<dbReference type="EMBL" id="JAZGQO010000007">
    <property type="protein sequence ID" value="KAK6182038.1"/>
    <property type="molecule type" value="Genomic_DNA"/>
</dbReference>